<evidence type="ECO:0000313" key="2">
    <source>
        <dbReference type="EMBL" id="VTQ70574.1"/>
    </source>
</evidence>
<evidence type="ECO:0000313" key="3">
    <source>
        <dbReference type="Proteomes" id="UP000352698"/>
    </source>
</evidence>
<dbReference type="RefSeq" id="WP_010737251.1">
    <property type="nucleotide sequence ID" value="NZ_CABEEP010000001.1"/>
</dbReference>
<dbReference type="NCBIfam" id="TIGR03930">
    <property type="entry name" value="WXG100_ESAT6"/>
    <property type="match status" value="1"/>
</dbReference>
<dbReference type="Proteomes" id="UP000352698">
    <property type="component" value="Unassembled WGS sequence"/>
</dbReference>
<comment type="caution">
    <text evidence="2">The sequence shown here is derived from an EMBL/GenBank/DDBJ whole genome shotgun (WGS) entry which is preliminary data.</text>
</comment>
<gene>
    <name evidence="2" type="primary">esxA</name>
    <name evidence="2" type="ORF">NCTC12204_02638</name>
</gene>
<dbReference type="SUPFAM" id="SSF140453">
    <property type="entry name" value="EsxAB dimer-like"/>
    <property type="match status" value="1"/>
</dbReference>
<dbReference type="InterPro" id="IPR010310">
    <property type="entry name" value="T7SS_ESAT-6-like"/>
</dbReference>
<evidence type="ECO:0000256" key="1">
    <source>
        <dbReference type="RuleBase" id="RU362001"/>
    </source>
</evidence>
<sequence length="97" mass="11275">MGPIAVTPDQLKSQAKIYQQSALQIQEAIRKVNTMNQQIAHNWKGQAFQAYLDQYHQLEVSVKQMTQLFESIYEQLNNYANTVSERDRQDARNFGLL</sequence>
<name>A0A7Z9DJG6_ENTHR</name>
<comment type="similarity">
    <text evidence="1">Belongs to the WXG100 family.</text>
</comment>
<protein>
    <recommendedName>
        <fullName evidence="1">ESAT-6-like protein</fullName>
    </recommendedName>
</protein>
<dbReference type="Pfam" id="PF06013">
    <property type="entry name" value="WXG100"/>
    <property type="match status" value="1"/>
</dbReference>
<proteinExistence type="inferred from homology"/>
<dbReference type="InterPro" id="IPR036689">
    <property type="entry name" value="ESAT-6-like_sf"/>
</dbReference>
<reference evidence="2 3" key="1">
    <citation type="submission" date="2019-05" db="EMBL/GenBank/DDBJ databases">
        <authorList>
            <consortium name="Pathogen Informatics"/>
        </authorList>
    </citation>
    <scope>NUCLEOTIDE SEQUENCE [LARGE SCALE GENOMIC DNA]</scope>
    <source>
        <strain evidence="2 3">NCTC12204</strain>
    </source>
</reference>
<organism evidence="2 3">
    <name type="scientific">Enterococcus hirae</name>
    <dbReference type="NCBI Taxonomy" id="1354"/>
    <lineage>
        <taxon>Bacteria</taxon>
        <taxon>Bacillati</taxon>
        <taxon>Bacillota</taxon>
        <taxon>Bacilli</taxon>
        <taxon>Lactobacillales</taxon>
        <taxon>Enterococcaceae</taxon>
        <taxon>Enterococcus</taxon>
    </lineage>
</organism>
<dbReference type="AlphaFoldDB" id="A0A7Z9DJG6"/>
<accession>A0A7Z9DJG6</accession>
<dbReference type="EMBL" id="CABEEP010000001">
    <property type="protein sequence ID" value="VTQ70574.1"/>
    <property type="molecule type" value="Genomic_DNA"/>
</dbReference>
<dbReference type="Gene3D" id="1.10.287.1060">
    <property type="entry name" value="ESAT-6-like"/>
    <property type="match status" value="1"/>
</dbReference>